<accession>A0A9P1N2C6</accession>
<dbReference type="AlphaFoldDB" id="A0A9P1N2C6"/>
<reference evidence="2" key="1">
    <citation type="submission" date="2022-11" db="EMBL/GenBank/DDBJ databases">
        <authorList>
            <person name="Kikuchi T."/>
        </authorList>
    </citation>
    <scope>NUCLEOTIDE SEQUENCE</scope>
    <source>
        <strain evidence="2">PS1010</strain>
    </source>
</reference>
<dbReference type="Proteomes" id="UP001152747">
    <property type="component" value="Unassembled WGS sequence"/>
</dbReference>
<gene>
    <name evidence="2" type="ORF">CAMP_LOCUS11507</name>
</gene>
<feature type="compositionally biased region" description="Polar residues" evidence="1">
    <location>
        <begin position="50"/>
        <end position="60"/>
    </location>
</feature>
<dbReference type="EMBL" id="CANHGI010000004">
    <property type="protein sequence ID" value="CAI5448870.1"/>
    <property type="molecule type" value="Genomic_DNA"/>
</dbReference>
<keyword evidence="3" id="KW-1185">Reference proteome</keyword>
<feature type="compositionally biased region" description="Basic and acidic residues" evidence="1">
    <location>
        <begin position="110"/>
        <end position="119"/>
    </location>
</feature>
<evidence type="ECO:0000313" key="3">
    <source>
        <dbReference type="Proteomes" id="UP001152747"/>
    </source>
</evidence>
<feature type="region of interest" description="Disordered" evidence="1">
    <location>
        <begin position="137"/>
        <end position="186"/>
    </location>
</feature>
<feature type="compositionally biased region" description="Basic and acidic residues" evidence="1">
    <location>
        <begin position="71"/>
        <end position="99"/>
    </location>
</feature>
<feature type="compositionally biased region" description="Polar residues" evidence="1">
    <location>
        <begin position="27"/>
        <end position="43"/>
    </location>
</feature>
<organism evidence="2 3">
    <name type="scientific">Caenorhabditis angaria</name>
    <dbReference type="NCBI Taxonomy" id="860376"/>
    <lineage>
        <taxon>Eukaryota</taxon>
        <taxon>Metazoa</taxon>
        <taxon>Ecdysozoa</taxon>
        <taxon>Nematoda</taxon>
        <taxon>Chromadorea</taxon>
        <taxon>Rhabditida</taxon>
        <taxon>Rhabditina</taxon>
        <taxon>Rhabditomorpha</taxon>
        <taxon>Rhabditoidea</taxon>
        <taxon>Rhabditidae</taxon>
        <taxon>Peloderinae</taxon>
        <taxon>Caenorhabditis</taxon>
    </lineage>
</organism>
<evidence type="ECO:0000313" key="2">
    <source>
        <dbReference type="EMBL" id="CAI5448870.1"/>
    </source>
</evidence>
<sequence>MFEIQTILYAFVFFSNIIESCAKMRSQNRITETPSQIEPPTSDTSKESNRNQNSVQSIRQVETAPVPLTPRKSETVVEIETAKESPKESPKPNKKEVSKGRAIKVVKTPQKKDESEKPVPKKGYNAELIAAQERMLSEIFNSKESDKNRKKPPNRPTTRLEVNQTQSFEALSLHKKRNAQKTKTIG</sequence>
<proteinExistence type="predicted"/>
<feature type="region of interest" description="Disordered" evidence="1">
    <location>
        <begin position="27"/>
        <end position="125"/>
    </location>
</feature>
<protein>
    <submittedName>
        <fullName evidence="2">Uncharacterized protein</fullName>
    </submittedName>
</protein>
<feature type="compositionally biased region" description="Polar residues" evidence="1">
    <location>
        <begin position="156"/>
        <end position="169"/>
    </location>
</feature>
<evidence type="ECO:0000256" key="1">
    <source>
        <dbReference type="SAM" id="MobiDB-lite"/>
    </source>
</evidence>
<name>A0A9P1N2C6_9PELO</name>
<comment type="caution">
    <text evidence="2">The sequence shown here is derived from an EMBL/GenBank/DDBJ whole genome shotgun (WGS) entry which is preliminary data.</text>
</comment>